<proteinExistence type="predicted"/>
<name>A0ABQ7L6U8_BRACM</name>
<comment type="caution">
    <text evidence="2">The sequence shown here is derived from an EMBL/GenBank/DDBJ whole genome shotgun (WGS) entry which is preliminary data.</text>
</comment>
<dbReference type="Proteomes" id="UP000823674">
    <property type="component" value="Chromosome A09"/>
</dbReference>
<feature type="compositionally biased region" description="Basic residues" evidence="1">
    <location>
        <begin position="181"/>
        <end position="190"/>
    </location>
</feature>
<organism evidence="2 3">
    <name type="scientific">Brassica rapa subsp. trilocularis</name>
    <dbReference type="NCBI Taxonomy" id="1813537"/>
    <lineage>
        <taxon>Eukaryota</taxon>
        <taxon>Viridiplantae</taxon>
        <taxon>Streptophyta</taxon>
        <taxon>Embryophyta</taxon>
        <taxon>Tracheophyta</taxon>
        <taxon>Spermatophyta</taxon>
        <taxon>Magnoliopsida</taxon>
        <taxon>eudicotyledons</taxon>
        <taxon>Gunneridae</taxon>
        <taxon>Pentapetalae</taxon>
        <taxon>rosids</taxon>
        <taxon>malvids</taxon>
        <taxon>Brassicales</taxon>
        <taxon>Brassicaceae</taxon>
        <taxon>Brassiceae</taxon>
        <taxon>Brassica</taxon>
    </lineage>
</organism>
<sequence>MIRTVGATRITSVSTQPSPLGNIAGAASPQTLVTTELIRPKSLRRNHHLSSTLKLLSGEMHRTNRDLIRLKQADNHLKRPKQPEGINRPPTRAPPSDQSQHRTNEIKTLKKQKTHLGNNKNRRRKARNTFTPRRLKPAKAELREPPPPGNKAGGDRALEASTSQNRTYSKTASFTTQSSTRLRRYSRRRAPKDDGSLPEVPPTEEARTRASTRQKEEDA</sequence>
<gene>
    <name evidence="2" type="primary">A09g500280.1_BraROA</name>
    <name evidence="2" type="ORF">IGI04_032946</name>
</gene>
<feature type="compositionally biased region" description="Polar residues" evidence="1">
    <location>
        <begin position="160"/>
        <end position="174"/>
    </location>
</feature>
<feature type="region of interest" description="Disordered" evidence="1">
    <location>
        <begin position="70"/>
        <end position="219"/>
    </location>
</feature>
<protein>
    <recommendedName>
        <fullName evidence="4">DUF4005 domain-containing protein</fullName>
    </recommendedName>
</protein>
<feature type="compositionally biased region" description="Basic residues" evidence="1">
    <location>
        <begin position="109"/>
        <end position="137"/>
    </location>
</feature>
<accession>A0ABQ7L6U8</accession>
<dbReference type="EMBL" id="JADBGQ010000008">
    <property type="protein sequence ID" value="KAG5381476.1"/>
    <property type="molecule type" value="Genomic_DNA"/>
</dbReference>
<feature type="compositionally biased region" description="Polar residues" evidence="1">
    <location>
        <begin position="9"/>
        <end position="19"/>
    </location>
</feature>
<evidence type="ECO:0000313" key="3">
    <source>
        <dbReference type="Proteomes" id="UP000823674"/>
    </source>
</evidence>
<reference evidence="2 3" key="1">
    <citation type="submission" date="2021-03" db="EMBL/GenBank/DDBJ databases">
        <authorList>
            <person name="King G.J."/>
            <person name="Bancroft I."/>
            <person name="Baten A."/>
            <person name="Bloomfield J."/>
            <person name="Borpatragohain P."/>
            <person name="He Z."/>
            <person name="Irish N."/>
            <person name="Irwin J."/>
            <person name="Liu K."/>
            <person name="Mauleon R.P."/>
            <person name="Moore J."/>
            <person name="Morris R."/>
            <person name="Ostergaard L."/>
            <person name="Wang B."/>
            <person name="Wells R."/>
        </authorList>
    </citation>
    <scope>NUCLEOTIDE SEQUENCE [LARGE SCALE GENOMIC DNA]</scope>
    <source>
        <strain evidence="2">R-o-18</strain>
        <tissue evidence="2">Leaf</tissue>
    </source>
</reference>
<evidence type="ECO:0008006" key="4">
    <source>
        <dbReference type="Google" id="ProtNLM"/>
    </source>
</evidence>
<feature type="compositionally biased region" description="Basic and acidic residues" evidence="1">
    <location>
        <begin position="204"/>
        <end position="219"/>
    </location>
</feature>
<feature type="region of interest" description="Disordered" evidence="1">
    <location>
        <begin position="1"/>
        <end position="27"/>
    </location>
</feature>
<evidence type="ECO:0000313" key="2">
    <source>
        <dbReference type="EMBL" id="KAG5381476.1"/>
    </source>
</evidence>
<feature type="compositionally biased region" description="Basic and acidic residues" evidence="1">
    <location>
        <begin position="99"/>
        <end position="108"/>
    </location>
</feature>
<evidence type="ECO:0000256" key="1">
    <source>
        <dbReference type="SAM" id="MobiDB-lite"/>
    </source>
</evidence>
<keyword evidence="3" id="KW-1185">Reference proteome</keyword>